<name>A0A5E4V899_9BURK</name>
<keyword evidence="1" id="KW-0812">Transmembrane</keyword>
<dbReference type="PIRSF" id="PIRSF034455">
    <property type="entry name" value="UCP034455"/>
    <property type="match status" value="1"/>
</dbReference>
<dbReference type="RefSeq" id="WP_150585193.1">
    <property type="nucleotide sequence ID" value="NZ_CABPSE010000007.1"/>
</dbReference>
<evidence type="ECO:0000313" key="2">
    <source>
        <dbReference type="EMBL" id="VVE08376.1"/>
    </source>
</evidence>
<protein>
    <submittedName>
        <fullName evidence="2">Membrane protein</fullName>
    </submittedName>
</protein>
<feature type="transmembrane region" description="Helical" evidence="1">
    <location>
        <begin position="85"/>
        <end position="103"/>
    </location>
</feature>
<keyword evidence="1" id="KW-0472">Membrane</keyword>
<keyword evidence="1" id="KW-1133">Transmembrane helix</keyword>
<organism evidence="2 3">
    <name type="scientific">Pandoraea communis</name>
    <dbReference type="NCBI Taxonomy" id="2508297"/>
    <lineage>
        <taxon>Bacteria</taxon>
        <taxon>Pseudomonadati</taxon>
        <taxon>Pseudomonadota</taxon>
        <taxon>Betaproteobacteria</taxon>
        <taxon>Burkholderiales</taxon>
        <taxon>Burkholderiaceae</taxon>
        <taxon>Pandoraea</taxon>
    </lineage>
</organism>
<dbReference type="InterPro" id="IPR014591">
    <property type="entry name" value="UCP034455"/>
</dbReference>
<feature type="transmembrane region" description="Helical" evidence="1">
    <location>
        <begin position="110"/>
        <end position="127"/>
    </location>
</feature>
<keyword evidence="3" id="KW-1185">Reference proteome</keyword>
<dbReference type="AlphaFoldDB" id="A0A5E4V899"/>
<dbReference type="Pfam" id="PF09900">
    <property type="entry name" value="DUF2127"/>
    <property type="match status" value="1"/>
</dbReference>
<dbReference type="EMBL" id="CABPSE010000007">
    <property type="protein sequence ID" value="VVE08376.1"/>
    <property type="molecule type" value="Genomic_DNA"/>
</dbReference>
<sequence>MASIRKRFDETNVHAAFEISLVLKGVFALAEIAAGVFAYFVTRQLLLDLAQSVTRMELTEDPRDFVANYLLHAAQGLSVSSQHFTAFYLLSHGAIKLWLIVGLWRKKRRYYPAAIAVFGLFILYQMYRYSFTHAPMLLLITALDVVVIGLTWFEYRHLGRPAGCAPAAN</sequence>
<evidence type="ECO:0000256" key="1">
    <source>
        <dbReference type="SAM" id="Phobius"/>
    </source>
</evidence>
<reference evidence="2 3" key="1">
    <citation type="submission" date="2019-08" db="EMBL/GenBank/DDBJ databases">
        <authorList>
            <person name="Peeters C."/>
        </authorList>
    </citation>
    <scope>NUCLEOTIDE SEQUENCE [LARGE SCALE GENOMIC DNA]</scope>
    <source>
        <strain evidence="2 3">LMG 31111</strain>
    </source>
</reference>
<accession>A0A5E4V899</accession>
<proteinExistence type="predicted"/>
<dbReference type="Proteomes" id="UP000383971">
    <property type="component" value="Unassembled WGS sequence"/>
</dbReference>
<feature type="transmembrane region" description="Helical" evidence="1">
    <location>
        <begin position="21"/>
        <end position="41"/>
    </location>
</feature>
<gene>
    <name evidence="2" type="ORF">PCO31111_02522</name>
</gene>
<evidence type="ECO:0000313" key="3">
    <source>
        <dbReference type="Proteomes" id="UP000383971"/>
    </source>
</evidence>
<feature type="transmembrane region" description="Helical" evidence="1">
    <location>
        <begin position="133"/>
        <end position="153"/>
    </location>
</feature>
<dbReference type="InterPro" id="IPR021125">
    <property type="entry name" value="DUF2127"/>
</dbReference>